<organism evidence="3 4">
    <name type="scientific">Pseudoalteromonas rhizosphaerae</name>
    <dbReference type="NCBI Taxonomy" id="2518973"/>
    <lineage>
        <taxon>Bacteria</taxon>
        <taxon>Pseudomonadati</taxon>
        <taxon>Pseudomonadota</taxon>
        <taxon>Gammaproteobacteria</taxon>
        <taxon>Alteromonadales</taxon>
        <taxon>Pseudoalteromonadaceae</taxon>
        <taxon>Pseudoalteromonas</taxon>
    </lineage>
</organism>
<dbReference type="SMART" id="SM00382">
    <property type="entry name" value="AAA"/>
    <property type="match status" value="1"/>
</dbReference>
<dbReference type="EMBL" id="JBJDOT010000043">
    <property type="protein sequence ID" value="MFK3866321.1"/>
    <property type="molecule type" value="Genomic_DNA"/>
</dbReference>
<dbReference type="GO" id="GO:0005524">
    <property type="term" value="F:ATP binding"/>
    <property type="evidence" value="ECO:0007669"/>
    <property type="project" value="UniProtKB-KW"/>
</dbReference>
<keyword evidence="3" id="KW-0547">Nucleotide-binding</keyword>
<feature type="domain" description="AAA+ ATPase" evidence="2">
    <location>
        <begin position="123"/>
        <end position="288"/>
    </location>
</feature>
<dbReference type="Proteomes" id="UP001620262">
    <property type="component" value="Unassembled WGS sequence"/>
</dbReference>
<dbReference type="SUPFAM" id="SSF52540">
    <property type="entry name" value="P-loop containing nucleoside triphosphate hydrolases"/>
    <property type="match status" value="1"/>
</dbReference>
<protein>
    <submittedName>
        <fullName evidence="3">ATP-binding protein</fullName>
    </submittedName>
</protein>
<keyword evidence="4" id="KW-1185">Reference proteome</keyword>
<reference evidence="3 4" key="1">
    <citation type="submission" date="2024-11" db="EMBL/GenBank/DDBJ databases">
        <title>The Natural Products Discovery Center: Release of the First 8490 Sequenced Strains for Exploring Actinobacteria Biosynthetic Diversity.</title>
        <authorList>
            <person name="Kalkreuter E."/>
            <person name="Kautsar S.A."/>
            <person name="Yang D."/>
            <person name="Bader C.D."/>
            <person name="Teijaro C.N."/>
            <person name="Fluegel L."/>
            <person name="Davis C.M."/>
            <person name="Simpson J.R."/>
            <person name="Lauterbach L."/>
            <person name="Steele A.D."/>
            <person name="Gui C."/>
            <person name="Meng S."/>
            <person name="Li G."/>
            <person name="Viehrig K."/>
            <person name="Ye F."/>
            <person name="Su P."/>
            <person name="Kiefer A.F."/>
            <person name="Nichols A."/>
            <person name="Cepeda A.J."/>
            <person name="Yan W."/>
            <person name="Fan B."/>
            <person name="Jiang Y."/>
            <person name="Adhikari A."/>
            <person name="Zheng C.-J."/>
            <person name="Schuster L."/>
            <person name="Cowan T.M."/>
            <person name="Smanski M.J."/>
            <person name="Chevrette M.G."/>
            <person name="De Carvalho L.P.S."/>
            <person name="Shen B."/>
        </authorList>
    </citation>
    <scope>NUCLEOTIDE SEQUENCE [LARGE SCALE GENOMIC DNA]</scope>
    <source>
        <strain evidence="3 4">NPDC078403</strain>
    </source>
</reference>
<sequence length="477" mass="54519">MRKEKAKYNKAILPEHQGNPFIEALRPKASEKVVMDAFSHYPELDEDIRQHPDPLVREEYTLRLKTLRQPLLLYYDCFRAIEFALKTGYSAKNPLSPTTAQLLHYPVDKRPNIEPQTGYFEPKGDSITLIGESGVGKSSLLEQVLNYFPNVIEHDEYQGTVMEHRNQIVWLKVDCPHNSSVKDLCEEILGALDLAIGNELTKPASTIGKIIRQIEQKIKANFLGILVIDEMQRLQFKRTGGENNLLNFLHSLVNKLGVPLFFCANPPFDGTLAKTLKAARRAESGGYFTMEPLTRDSDGWDRFVHELWDLHWTNITTELTEELNDKLFELSVGNLDMAHRIYRDAQKLVIGSGDERITISVLEQAHVSACGLSSKTDEVRQLREKNGLPRRQKATTTKVTSPYENKKPTSNKKVIGDITRPQHPEFEIQLRELQSAIDIPDRIMDPDLLRRALDESDPILYFKDKNILCDDPLEQFD</sequence>
<dbReference type="InterPro" id="IPR027417">
    <property type="entry name" value="P-loop_NTPase"/>
</dbReference>
<dbReference type="InterPro" id="IPR003593">
    <property type="entry name" value="AAA+_ATPase"/>
</dbReference>
<evidence type="ECO:0000313" key="3">
    <source>
        <dbReference type="EMBL" id="MFK3866321.1"/>
    </source>
</evidence>
<feature type="compositionally biased region" description="Polar residues" evidence="1">
    <location>
        <begin position="394"/>
        <end position="403"/>
    </location>
</feature>
<evidence type="ECO:0000256" key="1">
    <source>
        <dbReference type="SAM" id="MobiDB-lite"/>
    </source>
</evidence>
<dbReference type="RefSeq" id="WP_404676420.1">
    <property type="nucleotide sequence ID" value="NZ_JBJDOT010000043.1"/>
</dbReference>
<comment type="caution">
    <text evidence="3">The sequence shown here is derived from an EMBL/GenBank/DDBJ whole genome shotgun (WGS) entry which is preliminary data.</text>
</comment>
<feature type="region of interest" description="Disordered" evidence="1">
    <location>
        <begin position="386"/>
        <end position="416"/>
    </location>
</feature>
<name>A0ABW8L2R1_9GAMM</name>
<gene>
    <name evidence="3" type="ORF">ACI2JU_20955</name>
</gene>
<dbReference type="Gene3D" id="3.40.50.300">
    <property type="entry name" value="P-loop containing nucleotide triphosphate hydrolases"/>
    <property type="match status" value="1"/>
</dbReference>
<keyword evidence="3" id="KW-0067">ATP-binding</keyword>
<dbReference type="InterPro" id="IPR049945">
    <property type="entry name" value="AAA_22"/>
</dbReference>
<accession>A0ABW8L2R1</accession>
<evidence type="ECO:0000259" key="2">
    <source>
        <dbReference type="SMART" id="SM00382"/>
    </source>
</evidence>
<proteinExistence type="predicted"/>
<dbReference type="Pfam" id="PF13401">
    <property type="entry name" value="AAA_22"/>
    <property type="match status" value="1"/>
</dbReference>
<evidence type="ECO:0000313" key="4">
    <source>
        <dbReference type="Proteomes" id="UP001620262"/>
    </source>
</evidence>